<keyword evidence="1" id="KW-0732">Signal</keyword>
<gene>
    <name evidence="2" type="ORF">VTL71DRAFT_8865</name>
</gene>
<dbReference type="Proteomes" id="UP001595075">
    <property type="component" value="Unassembled WGS sequence"/>
</dbReference>
<accession>A0ABR4BT79</accession>
<organism evidence="2 3">
    <name type="scientific">Oculimacula yallundae</name>
    <dbReference type="NCBI Taxonomy" id="86028"/>
    <lineage>
        <taxon>Eukaryota</taxon>
        <taxon>Fungi</taxon>
        <taxon>Dikarya</taxon>
        <taxon>Ascomycota</taxon>
        <taxon>Pezizomycotina</taxon>
        <taxon>Leotiomycetes</taxon>
        <taxon>Helotiales</taxon>
        <taxon>Ploettnerulaceae</taxon>
        <taxon>Oculimacula</taxon>
    </lineage>
</organism>
<evidence type="ECO:0000256" key="1">
    <source>
        <dbReference type="SAM" id="SignalP"/>
    </source>
</evidence>
<feature type="chain" id="PRO_5046499587" description="Apple domain-containing protein" evidence="1">
    <location>
        <begin position="17"/>
        <end position="443"/>
    </location>
</feature>
<protein>
    <recommendedName>
        <fullName evidence="4">Apple domain-containing protein</fullName>
    </recommendedName>
</protein>
<evidence type="ECO:0000313" key="3">
    <source>
        <dbReference type="Proteomes" id="UP001595075"/>
    </source>
</evidence>
<reference evidence="2 3" key="1">
    <citation type="journal article" date="2024" name="Commun. Biol.">
        <title>Comparative genomic analysis of thermophilic fungi reveals convergent evolutionary adaptations and gene losses.</title>
        <authorList>
            <person name="Steindorff A.S."/>
            <person name="Aguilar-Pontes M.V."/>
            <person name="Robinson A.J."/>
            <person name="Andreopoulos B."/>
            <person name="LaButti K."/>
            <person name="Kuo A."/>
            <person name="Mondo S."/>
            <person name="Riley R."/>
            <person name="Otillar R."/>
            <person name="Haridas S."/>
            <person name="Lipzen A."/>
            <person name="Grimwood J."/>
            <person name="Schmutz J."/>
            <person name="Clum A."/>
            <person name="Reid I.D."/>
            <person name="Moisan M.C."/>
            <person name="Butler G."/>
            <person name="Nguyen T.T.M."/>
            <person name="Dewar K."/>
            <person name="Conant G."/>
            <person name="Drula E."/>
            <person name="Henrissat B."/>
            <person name="Hansel C."/>
            <person name="Singer S."/>
            <person name="Hutchinson M.I."/>
            <person name="de Vries R.P."/>
            <person name="Natvig D.O."/>
            <person name="Powell A.J."/>
            <person name="Tsang A."/>
            <person name="Grigoriev I.V."/>
        </authorList>
    </citation>
    <scope>NUCLEOTIDE SEQUENCE [LARGE SCALE GENOMIC DNA]</scope>
    <source>
        <strain evidence="2 3">CBS 494.80</strain>
    </source>
</reference>
<dbReference type="EMBL" id="JAZHXI010000020">
    <property type="protein sequence ID" value="KAL2060813.1"/>
    <property type="molecule type" value="Genomic_DNA"/>
</dbReference>
<evidence type="ECO:0008006" key="4">
    <source>
        <dbReference type="Google" id="ProtNLM"/>
    </source>
</evidence>
<name>A0ABR4BT79_9HELO</name>
<comment type="caution">
    <text evidence="2">The sequence shown here is derived from an EMBL/GenBank/DDBJ whole genome shotgun (WGS) entry which is preliminary data.</text>
</comment>
<feature type="signal peptide" evidence="1">
    <location>
        <begin position="1"/>
        <end position="16"/>
    </location>
</feature>
<sequence>MHSLILLGLITPSILATTVPSFQYNAIKGFTNANGCVPSGYFQAQDLGRTKQADMISRCEAQCTSYSRCEAWVGQLNKAADSNLYSGSCFYYSSPPNGPRQCADRPTALLAEQKDRTYPCLTCSAKAATAFCSSYLGISPVTVYTGTFTPRAIATATALTTTDTTTRTTVLSTTTTLATLLTTTTSTDISATTVDVLSAVFSTDTVTTTVTRGTVTQQAPFVKRTAAAVPAPGCLQTGLPASRISSACSRLSIKPKTVSLLRTAATSTNTQTNTQTLTNRFTSTGTSVVISTTTTTDLVVSIVQTTVTSLNPTTRTSIATVVSQVTVPSPAFTFRARYTNGCYPLTLQGQFYNIPASNFGQALQYCADKCTNLDNSGFYPQTQECRQIYVSYNNADRTGGYDCQWGGTVNGPGNGEWSEGNFQCGLGAPYRKYGEWYQVVGKA</sequence>
<keyword evidence="3" id="KW-1185">Reference proteome</keyword>
<evidence type="ECO:0000313" key="2">
    <source>
        <dbReference type="EMBL" id="KAL2060813.1"/>
    </source>
</evidence>
<proteinExistence type="predicted"/>